<name>A0ABQ6H3Q3_9GAMM</name>
<dbReference type="EMBL" id="BSSU01000009">
    <property type="protein sequence ID" value="GLX82559.1"/>
    <property type="molecule type" value="Genomic_DNA"/>
</dbReference>
<proteinExistence type="predicted"/>
<keyword evidence="2" id="KW-1185">Reference proteome</keyword>
<sequence length="39" mass="4787">MIGQIFFKYTQQPNQEQQKPDKQNIIQQQDLYKNFKQLS</sequence>
<evidence type="ECO:0000313" key="2">
    <source>
        <dbReference type="Proteomes" id="UP001157133"/>
    </source>
</evidence>
<protein>
    <submittedName>
        <fullName evidence="1">Uncharacterized protein</fullName>
    </submittedName>
</protein>
<gene>
    <name evidence="1" type="ORF">theurythT_20110</name>
</gene>
<organism evidence="1 2">
    <name type="scientific">Thalassotalea eurytherma</name>
    <dbReference type="NCBI Taxonomy" id="1144278"/>
    <lineage>
        <taxon>Bacteria</taxon>
        <taxon>Pseudomonadati</taxon>
        <taxon>Pseudomonadota</taxon>
        <taxon>Gammaproteobacteria</taxon>
        <taxon>Alteromonadales</taxon>
        <taxon>Colwelliaceae</taxon>
        <taxon>Thalassotalea</taxon>
    </lineage>
</organism>
<reference evidence="1 2" key="1">
    <citation type="submission" date="2023-03" db="EMBL/GenBank/DDBJ databases">
        <title>Draft genome sequence of Thalassotalea eurytherma JCM 18482T.</title>
        <authorList>
            <person name="Sawabe T."/>
        </authorList>
    </citation>
    <scope>NUCLEOTIDE SEQUENCE [LARGE SCALE GENOMIC DNA]</scope>
    <source>
        <strain evidence="1 2">JCM 18482</strain>
    </source>
</reference>
<comment type="caution">
    <text evidence="1">The sequence shown here is derived from an EMBL/GenBank/DDBJ whole genome shotgun (WGS) entry which is preliminary data.</text>
</comment>
<accession>A0ABQ6H3Q3</accession>
<evidence type="ECO:0000313" key="1">
    <source>
        <dbReference type="EMBL" id="GLX82559.1"/>
    </source>
</evidence>
<dbReference type="Proteomes" id="UP001157133">
    <property type="component" value="Unassembled WGS sequence"/>
</dbReference>